<organism evidence="1 2">
    <name type="scientific">Ilex paraguariensis</name>
    <name type="common">yerba mate</name>
    <dbReference type="NCBI Taxonomy" id="185542"/>
    <lineage>
        <taxon>Eukaryota</taxon>
        <taxon>Viridiplantae</taxon>
        <taxon>Streptophyta</taxon>
        <taxon>Embryophyta</taxon>
        <taxon>Tracheophyta</taxon>
        <taxon>Spermatophyta</taxon>
        <taxon>Magnoliopsida</taxon>
        <taxon>eudicotyledons</taxon>
        <taxon>Gunneridae</taxon>
        <taxon>Pentapetalae</taxon>
        <taxon>asterids</taxon>
        <taxon>campanulids</taxon>
        <taxon>Aquifoliales</taxon>
        <taxon>Aquifoliaceae</taxon>
        <taxon>Ilex</taxon>
    </lineage>
</organism>
<dbReference type="AlphaFoldDB" id="A0ABC8TVC0"/>
<sequence>MVRKEMSRDVYLSFEGIIIIIRFVIGSLLNESASAIQSGIEVAFVSAVFGSMEKLSWKVSLIQRSGLSEILKPQLNETPVLFSFDLSTVSH</sequence>
<accession>A0ABC8TVC0</accession>
<comment type="caution">
    <text evidence="1">The sequence shown here is derived from an EMBL/GenBank/DDBJ whole genome shotgun (WGS) entry which is preliminary data.</text>
</comment>
<dbReference type="Proteomes" id="UP001642360">
    <property type="component" value="Unassembled WGS sequence"/>
</dbReference>
<evidence type="ECO:0000313" key="1">
    <source>
        <dbReference type="EMBL" id="CAK9171781.1"/>
    </source>
</evidence>
<protein>
    <submittedName>
        <fullName evidence="1">Uncharacterized protein</fullName>
    </submittedName>
</protein>
<name>A0ABC8TVC0_9AQUA</name>
<evidence type="ECO:0000313" key="2">
    <source>
        <dbReference type="Proteomes" id="UP001642360"/>
    </source>
</evidence>
<reference evidence="1 2" key="1">
    <citation type="submission" date="2024-02" db="EMBL/GenBank/DDBJ databases">
        <authorList>
            <person name="Vignale AGUSTIN F."/>
            <person name="Sosa J E."/>
            <person name="Modenutti C."/>
        </authorList>
    </citation>
    <scope>NUCLEOTIDE SEQUENCE [LARGE SCALE GENOMIC DNA]</scope>
</reference>
<dbReference type="EMBL" id="CAUOFW020005836">
    <property type="protein sequence ID" value="CAK9171781.1"/>
    <property type="molecule type" value="Genomic_DNA"/>
</dbReference>
<proteinExistence type="predicted"/>
<gene>
    <name evidence="1" type="ORF">ILEXP_LOCUS41384</name>
</gene>
<keyword evidence="2" id="KW-1185">Reference proteome</keyword>